<evidence type="ECO:0000313" key="2">
    <source>
        <dbReference type="Proteomes" id="UP000324159"/>
    </source>
</evidence>
<sequence length="84" mass="9967">MEYPEYLRLLQNDGRYKVKVVISSFDGSVADLSMEAIEIKKMIDPSTGLFYEKMRFDDWLLNIYKYEIDPVNKIIKIKTRLPND</sequence>
<dbReference type="Proteomes" id="UP000324159">
    <property type="component" value="Unassembled WGS sequence"/>
</dbReference>
<proteinExistence type="predicted"/>
<accession>A0A5D3WKZ4</accession>
<protein>
    <submittedName>
        <fullName evidence="1">Uncharacterized protein</fullName>
    </submittedName>
</protein>
<dbReference type="EMBL" id="VNIB01000002">
    <property type="protein sequence ID" value="TYO99674.1"/>
    <property type="molecule type" value="Genomic_DNA"/>
</dbReference>
<evidence type="ECO:0000313" key="1">
    <source>
        <dbReference type="EMBL" id="TYO99674.1"/>
    </source>
</evidence>
<dbReference type="RefSeq" id="WP_148894981.1">
    <property type="nucleotide sequence ID" value="NZ_VNIB01000002.1"/>
</dbReference>
<organism evidence="1 2">
    <name type="scientific">Geothermobacter ehrlichii</name>
    <dbReference type="NCBI Taxonomy" id="213224"/>
    <lineage>
        <taxon>Bacteria</taxon>
        <taxon>Pseudomonadati</taxon>
        <taxon>Thermodesulfobacteriota</taxon>
        <taxon>Desulfuromonadia</taxon>
        <taxon>Desulfuromonadales</taxon>
        <taxon>Geothermobacteraceae</taxon>
        <taxon>Geothermobacter</taxon>
    </lineage>
</organism>
<keyword evidence="2" id="KW-1185">Reference proteome</keyword>
<name>A0A5D3WKZ4_9BACT</name>
<dbReference type="AlphaFoldDB" id="A0A5D3WKZ4"/>
<comment type="caution">
    <text evidence="1">The sequence shown here is derived from an EMBL/GenBank/DDBJ whole genome shotgun (WGS) entry which is preliminary data.</text>
</comment>
<gene>
    <name evidence="1" type="ORF">EDC39_102199</name>
</gene>
<dbReference type="OrthoDB" id="5520741at2"/>
<reference evidence="1 2" key="1">
    <citation type="submission" date="2019-07" db="EMBL/GenBank/DDBJ databases">
        <title>Genomic Encyclopedia of Type Strains, Phase IV (KMG-IV): sequencing the most valuable type-strain genomes for metagenomic binning, comparative biology and taxonomic classification.</title>
        <authorList>
            <person name="Goeker M."/>
        </authorList>
    </citation>
    <scope>NUCLEOTIDE SEQUENCE [LARGE SCALE GENOMIC DNA]</scope>
    <source>
        <strain evidence="1 2">SS015</strain>
    </source>
</reference>